<dbReference type="OrthoDB" id="6199484at2"/>
<feature type="transmembrane region" description="Helical" evidence="1">
    <location>
        <begin position="152"/>
        <end position="172"/>
    </location>
</feature>
<name>A0A1X7AQ55_9GAMM</name>
<feature type="transmembrane region" description="Helical" evidence="1">
    <location>
        <begin position="126"/>
        <end position="145"/>
    </location>
</feature>
<keyword evidence="1" id="KW-1133">Transmembrane helix</keyword>
<evidence type="ECO:0000313" key="2">
    <source>
        <dbReference type="EMBL" id="SMA49527.1"/>
    </source>
</evidence>
<gene>
    <name evidence="2" type="ORF">EHSB41UT_03319</name>
</gene>
<dbReference type="EMBL" id="FWPT01000008">
    <property type="protein sequence ID" value="SMA49527.1"/>
    <property type="molecule type" value="Genomic_DNA"/>
</dbReference>
<protein>
    <submittedName>
        <fullName evidence="2">Uncharacterized protein</fullName>
    </submittedName>
</protein>
<proteinExistence type="predicted"/>
<evidence type="ECO:0000256" key="1">
    <source>
        <dbReference type="SAM" id="Phobius"/>
    </source>
</evidence>
<keyword evidence="1" id="KW-0472">Membrane</keyword>
<reference evidence="2 3" key="1">
    <citation type="submission" date="2017-03" db="EMBL/GenBank/DDBJ databases">
        <authorList>
            <person name="Afonso C.L."/>
            <person name="Miller P.J."/>
            <person name="Scott M.A."/>
            <person name="Spackman E."/>
            <person name="Goraichik I."/>
            <person name="Dimitrov K.M."/>
            <person name="Suarez D.L."/>
            <person name="Swayne D.E."/>
        </authorList>
    </citation>
    <scope>NUCLEOTIDE SEQUENCE [LARGE SCALE GENOMIC DNA]</scope>
    <source>
        <strain evidence="2">SB41UT1</strain>
    </source>
</reference>
<sequence>MFNTWTSLALSDAILAFSSFFGVFLLSQCYRLAHDKLPVAGALIAFVLVAVSSSLGTLSYGFSQIWQQPYIMLMTATKTLAPPMLAAALATLCWNLEWSKPTWWRILIGLMVGFELSRYTGYGETYLYTTSAISLAVMFAAAITVSSRERTFTVFMVTAVVAYSLAALVIGTEGQLAGYLRLDLYRYLLALGNLFAASGIFVLLKRLSRE</sequence>
<feature type="transmembrane region" description="Helical" evidence="1">
    <location>
        <begin position="39"/>
        <end position="60"/>
    </location>
</feature>
<dbReference type="RefSeq" id="WP_087111918.1">
    <property type="nucleotide sequence ID" value="NZ_CBCSCN010000010.1"/>
</dbReference>
<feature type="transmembrane region" description="Helical" evidence="1">
    <location>
        <begin position="184"/>
        <end position="204"/>
    </location>
</feature>
<feature type="transmembrane region" description="Helical" evidence="1">
    <location>
        <begin position="6"/>
        <end position="27"/>
    </location>
</feature>
<accession>A0A1X7AQ55</accession>
<feature type="transmembrane region" description="Helical" evidence="1">
    <location>
        <begin position="80"/>
        <end position="96"/>
    </location>
</feature>
<evidence type="ECO:0000313" key="3">
    <source>
        <dbReference type="Proteomes" id="UP000196573"/>
    </source>
</evidence>
<dbReference type="Proteomes" id="UP000196573">
    <property type="component" value="Unassembled WGS sequence"/>
</dbReference>
<dbReference type="AlphaFoldDB" id="A0A1X7AQ55"/>
<organism evidence="2 3">
    <name type="scientific">Parendozoicomonas haliclonae</name>
    <dbReference type="NCBI Taxonomy" id="1960125"/>
    <lineage>
        <taxon>Bacteria</taxon>
        <taxon>Pseudomonadati</taxon>
        <taxon>Pseudomonadota</taxon>
        <taxon>Gammaproteobacteria</taxon>
        <taxon>Oceanospirillales</taxon>
        <taxon>Endozoicomonadaceae</taxon>
        <taxon>Parendozoicomonas</taxon>
    </lineage>
</organism>
<keyword evidence="1" id="KW-0812">Transmembrane</keyword>
<keyword evidence="3" id="KW-1185">Reference proteome</keyword>